<protein>
    <submittedName>
        <fullName evidence="1">Uncharacterized protein</fullName>
    </submittedName>
</protein>
<gene>
    <name evidence="1" type="ORF">RICGR_0138</name>
</gene>
<sequence>MKIAYLLNREVGLSLKAVNIAEIAEELNLSLNSFLLIDDELR</sequence>
<proteinExistence type="predicted"/>
<dbReference type="AlphaFoldDB" id="A8PKD9"/>
<reference evidence="1" key="1">
    <citation type="submission" date="2006-04" db="EMBL/GenBank/DDBJ databases">
        <authorList>
            <person name="Seshadri R."/>
            <person name="Federici B.A."/>
        </authorList>
    </citation>
    <scope>NUCLEOTIDE SEQUENCE [LARGE SCALE GENOMIC DNA]</scope>
</reference>
<dbReference type="InterPro" id="IPR023214">
    <property type="entry name" value="HAD_sf"/>
</dbReference>
<accession>A8PKD9</accession>
<organism evidence="1 2">
    <name type="scientific">Rickettsiella grylli</name>
    <dbReference type="NCBI Taxonomy" id="59196"/>
    <lineage>
        <taxon>Bacteria</taxon>
        <taxon>Pseudomonadati</taxon>
        <taxon>Pseudomonadota</taxon>
        <taxon>Gammaproteobacteria</taxon>
        <taxon>Legionellales</taxon>
        <taxon>Coxiellaceae</taxon>
        <taxon>Rickettsiella</taxon>
    </lineage>
</organism>
<dbReference type="STRING" id="59196.RICGR_0138"/>
<comment type="caution">
    <text evidence="1">The sequence shown here is derived from an EMBL/GenBank/DDBJ whole genome shotgun (WGS) entry which is preliminary data.</text>
</comment>
<evidence type="ECO:0000313" key="2">
    <source>
        <dbReference type="Proteomes" id="UP000054075"/>
    </source>
</evidence>
<dbReference type="EMBL" id="AAQJ02000001">
    <property type="protein sequence ID" value="EDP46945.1"/>
    <property type="molecule type" value="Genomic_DNA"/>
</dbReference>
<name>A8PKD9_9COXI</name>
<evidence type="ECO:0000313" key="1">
    <source>
        <dbReference type="EMBL" id="EDP46945.1"/>
    </source>
</evidence>
<dbReference type="Proteomes" id="UP000054075">
    <property type="component" value="Unassembled WGS sequence"/>
</dbReference>
<keyword evidence="2" id="KW-1185">Reference proteome</keyword>
<reference evidence="1" key="2">
    <citation type="submission" date="2007-10" db="EMBL/GenBank/DDBJ databases">
        <authorList>
            <person name="Myers G.S."/>
        </authorList>
    </citation>
    <scope>NUCLEOTIDE SEQUENCE [LARGE SCALE GENOMIC DNA]</scope>
</reference>
<dbReference type="Gene3D" id="3.40.50.1000">
    <property type="entry name" value="HAD superfamily/HAD-like"/>
    <property type="match status" value="1"/>
</dbReference>